<dbReference type="InterPro" id="IPR043129">
    <property type="entry name" value="ATPase_NBD"/>
</dbReference>
<gene>
    <name evidence="8 10" type="primary">tsaD</name>
    <name evidence="10" type="ORF">ENT73_02445</name>
</gene>
<dbReference type="GO" id="GO:0005737">
    <property type="term" value="C:cytoplasm"/>
    <property type="evidence" value="ECO:0007669"/>
    <property type="project" value="UniProtKB-SubCell"/>
</dbReference>
<sequence length="333" mass="36887">MLLAIETSCDETGVALFSEEGVPIKDLLYSQVALHSPFGGIVPEIASRKQLEVLYPLLKRLFEESGKGLRDLKAIAVTFGPGLIGSLLVGVTFAKTLAMALEIPLISINHLHAHIFSPFLIKEIPFPFLALLVSGGHTALFLVRDFEDLELMGHTRDDAAGEAFDKVAKLLGLPYPGGPIISKLAEKGDPERYELPRPMLEEENFDFSFSGLKTAVFQLTKGAKEIQVEDLCASFQKALCEVLVEKSLRASRALGIPRIVVTGGVSANTYLRKLFHERAEGEEIYFPPVELCTDNALMVGYLGWVKWKRKRFSPLTEEPFARAEYRRGKINQP</sequence>
<dbReference type="PRINTS" id="PR00789">
    <property type="entry name" value="OSIALOPTASE"/>
</dbReference>
<keyword evidence="4 8" id="KW-0479">Metal-binding</keyword>
<dbReference type="CDD" id="cd24133">
    <property type="entry name" value="ASKHA_NBD_TsaD_bac"/>
    <property type="match status" value="1"/>
</dbReference>
<evidence type="ECO:0000256" key="2">
    <source>
        <dbReference type="ARBA" id="ARBA00022679"/>
    </source>
</evidence>
<evidence type="ECO:0000256" key="8">
    <source>
        <dbReference type="HAMAP-Rule" id="MF_01445"/>
    </source>
</evidence>
<dbReference type="Pfam" id="PF00814">
    <property type="entry name" value="TsaD"/>
    <property type="match status" value="1"/>
</dbReference>
<dbReference type="Gene3D" id="3.30.420.40">
    <property type="match status" value="2"/>
</dbReference>
<evidence type="ECO:0000256" key="6">
    <source>
        <dbReference type="ARBA" id="ARBA00023315"/>
    </source>
</evidence>
<dbReference type="NCBIfam" id="TIGR00329">
    <property type="entry name" value="gcp_kae1"/>
    <property type="match status" value="1"/>
</dbReference>
<comment type="caution">
    <text evidence="10">The sequence shown here is derived from an EMBL/GenBank/DDBJ whole genome shotgun (WGS) entry which is preliminary data.</text>
</comment>
<feature type="domain" description="Gcp-like" evidence="9">
    <location>
        <begin position="27"/>
        <end position="301"/>
    </location>
</feature>
<keyword evidence="1 8" id="KW-0963">Cytoplasm</keyword>
<proteinExistence type="inferred from homology"/>
<feature type="binding site" evidence="8">
    <location>
        <position position="178"/>
    </location>
    <ligand>
        <name>substrate</name>
    </ligand>
</feature>
<evidence type="ECO:0000256" key="4">
    <source>
        <dbReference type="ARBA" id="ARBA00022723"/>
    </source>
</evidence>
<comment type="catalytic activity">
    <reaction evidence="7 8">
        <text>L-threonylcarbamoyladenylate + adenosine(37) in tRNA = N(6)-L-threonylcarbamoyladenosine(37) in tRNA + AMP + H(+)</text>
        <dbReference type="Rhea" id="RHEA:37059"/>
        <dbReference type="Rhea" id="RHEA-COMP:10162"/>
        <dbReference type="Rhea" id="RHEA-COMP:10163"/>
        <dbReference type="ChEBI" id="CHEBI:15378"/>
        <dbReference type="ChEBI" id="CHEBI:73682"/>
        <dbReference type="ChEBI" id="CHEBI:74411"/>
        <dbReference type="ChEBI" id="CHEBI:74418"/>
        <dbReference type="ChEBI" id="CHEBI:456215"/>
        <dbReference type="EC" id="2.3.1.234"/>
    </reaction>
</comment>
<evidence type="ECO:0000313" key="10">
    <source>
        <dbReference type="EMBL" id="HGV54938.1"/>
    </source>
</evidence>
<feature type="binding site" evidence="8">
    <location>
        <position position="165"/>
    </location>
    <ligand>
        <name>substrate</name>
    </ligand>
</feature>
<feature type="binding site" evidence="8">
    <location>
        <position position="294"/>
    </location>
    <ligand>
        <name>Fe cation</name>
        <dbReference type="ChEBI" id="CHEBI:24875"/>
    </ligand>
</feature>
<protein>
    <recommendedName>
        <fullName evidence="8">tRNA N6-adenosine threonylcarbamoyltransferase</fullName>
        <ecNumber evidence="8">2.3.1.234</ecNumber>
    </recommendedName>
    <alternativeName>
        <fullName evidence="8">N6-L-threonylcarbamoyladenine synthase</fullName>
        <shortName evidence="8">t(6)A synthase</shortName>
    </alternativeName>
    <alternativeName>
        <fullName evidence="8">t(6)A37 threonylcarbamoyladenosine biosynthesis protein TsaD</fullName>
    </alternativeName>
    <alternativeName>
        <fullName evidence="8">tRNA threonylcarbamoyladenosine biosynthesis protein TsaD</fullName>
    </alternativeName>
</protein>
<evidence type="ECO:0000256" key="3">
    <source>
        <dbReference type="ARBA" id="ARBA00022694"/>
    </source>
</evidence>
<keyword evidence="3 8" id="KW-0819">tRNA processing</keyword>
<dbReference type="InterPro" id="IPR022450">
    <property type="entry name" value="TsaD"/>
</dbReference>
<comment type="similarity">
    <text evidence="8">Belongs to the KAE1 / TsaD family.</text>
</comment>
<feature type="binding site" evidence="8">
    <location>
        <position position="110"/>
    </location>
    <ligand>
        <name>Fe cation</name>
        <dbReference type="ChEBI" id="CHEBI:24875"/>
    </ligand>
</feature>
<dbReference type="GO" id="GO:0061711">
    <property type="term" value="F:tRNA N(6)-L-threonylcarbamoyladenine synthase activity"/>
    <property type="evidence" value="ECO:0007669"/>
    <property type="project" value="UniProtKB-EC"/>
</dbReference>
<comment type="caution">
    <text evidence="8">Lacks conserved residue(s) required for the propagation of feature annotation.</text>
</comment>
<keyword evidence="6 8" id="KW-0012">Acyltransferase</keyword>
<organism evidence="10">
    <name type="scientific">Caldimicrobium thiodismutans</name>
    <dbReference type="NCBI Taxonomy" id="1653476"/>
    <lineage>
        <taxon>Bacteria</taxon>
        <taxon>Pseudomonadati</taxon>
        <taxon>Thermodesulfobacteriota</taxon>
        <taxon>Thermodesulfobacteria</taxon>
        <taxon>Thermodesulfobacteriales</taxon>
        <taxon>Thermodesulfobacteriaceae</taxon>
        <taxon>Caldimicrobium</taxon>
    </lineage>
</organism>
<dbReference type="EC" id="2.3.1.234" evidence="8"/>
<comment type="cofactor">
    <cofactor evidence="8">
        <name>Fe(2+)</name>
        <dbReference type="ChEBI" id="CHEBI:29033"/>
    </cofactor>
    <text evidence="8">Binds 1 Fe(2+) ion per subunit.</text>
</comment>
<evidence type="ECO:0000256" key="1">
    <source>
        <dbReference type="ARBA" id="ARBA00022490"/>
    </source>
</evidence>
<keyword evidence="5 8" id="KW-0408">Iron</keyword>
<comment type="subcellular location">
    <subcellularLocation>
        <location evidence="8">Cytoplasm</location>
    </subcellularLocation>
</comment>
<dbReference type="PANTHER" id="PTHR11735:SF6">
    <property type="entry name" value="TRNA N6-ADENOSINE THREONYLCARBAMOYLTRANSFERASE, MITOCHONDRIAL"/>
    <property type="match status" value="1"/>
</dbReference>
<dbReference type="FunFam" id="3.30.420.40:FF:000012">
    <property type="entry name" value="tRNA N6-adenosine threonylcarbamoyltransferase"/>
    <property type="match status" value="1"/>
</dbReference>
<evidence type="ECO:0000256" key="5">
    <source>
        <dbReference type="ARBA" id="ARBA00023004"/>
    </source>
</evidence>
<keyword evidence="2 8" id="KW-0808">Transferase</keyword>
<comment type="function">
    <text evidence="8">Required for the formation of a threonylcarbamoyl group on adenosine at position 37 (t(6)A37) in tRNAs that read codons beginning with adenine. Is involved in the transfer of the threonylcarbamoyl moiety of threonylcarbamoyl-AMP (TC-AMP) to the N6 group of A37, together with TsaE and TsaB. TsaD likely plays a direct catalytic role in this reaction.</text>
</comment>
<evidence type="ECO:0000259" key="9">
    <source>
        <dbReference type="Pfam" id="PF00814"/>
    </source>
</evidence>
<dbReference type="InterPro" id="IPR000905">
    <property type="entry name" value="Gcp-like_dom"/>
</dbReference>
<dbReference type="NCBIfam" id="TIGR03723">
    <property type="entry name" value="T6A_TsaD_YgjD"/>
    <property type="match status" value="1"/>
</dbReference>
<dbReference type="FunFam" id="3.30.420.40:FF:000040">
    <property type="entry name" value="tRNA N6-adenosine threonylcarbamoyltransferase"/>
    <property type="match status" value="1"/>
</dbReference>
<feature type="binding site" evidence="8">
    <location>
        <begin position="132"/>
        <end position="136"/>
    </location>
    <ligand>
        <name>substrate</name>
    </ligand>
</feature>
<dbReference type="GO" id="GO:0002949">
    <property type="term" value="P:tRNA threonylcarbamoyladenosine modification"/>
    <property type="evidence" value="ECO:0007669"/>
    <property type="project" value="UniProtKB-UniRule"/>
</dbReference>
<dbReference type="GO" id="GO:0005506">
    <property type="term" value="F:iron ion binding"/>
    <property type="evidence" value="ECO:0007669"/>
    <property type="project" value="UniProtKB-UniRule"/>
</dbReference>
<dbReference type="SUPFAM" id="SSF53067">
    <property type="entry name" value="Actin-like ATPase domain"/>
    <property type="match status" value="2"/>
</dbReference>
<name>A0A832LVE7_9BACT</name>
<dbReference type="EMBL" id="DSZU01000040">
    <property type="protein sequence ID" value="HGV54938.1"/>
    <property type="molecule type" value="Genomic_DNA"/>
</dbReference>
<feature type="binding site" evidence="8">
    <location>
        <position position="268"/>
    </location>
    <ligand>
        <name>substrate</name>
    </ligand>
</feature>
<accession>A0A832LVE7</accession>
<dbReference type="HAMAP" id="MF_01445">
    <property type="entry name" value="TsaD"/>
    <property type="match status" value="1"/>
</dbReference>
<dbReference type="InterPro" id="IPR017861">
    <property type="entry name" value="KAE1/TsaD"/>
</dbReference>
<evidence type="ECO:0000256" key="7">
    <source>
        <dbReference type="ARBA" id="ARBA00048117"/>
    </source>
</evidence>
<reference evidence="10" key="1">
    <citation type="journal article" date="2020" name="mSystems">
        <title>Genome- and Community-Level Interaction Insights into Carbon Utilization and Element Cycling Functions of Hydrothermarchaeota in Hydrothermal Sediment.</title>
        <authorList>
            <person name="Zhou Z."/>
            <person name="Liu Y."/>
            <person name="Xu W."/>
            <person name="Pan J."/>
            <person name="Luo Z.H."/>
            <person name="Li M."/>
        </authorList>
    </citation>
    <scope>NUCLEOTIDE SEQUENCE [LARGE SCALE GENOMIC DNA]</scope>
    <source>
        <strain evidence="10">SpSt-605</strain>
    </source>
</reference>
<dbReference type="PANTHER" id="PTHR11735">
    <property type="entry name" value="TRNA N6-ADENOSINE THREONYLCARBAMOYLTRANSFERASE"/>
    <property type="match status" value="1"/>
</dbReference>
<feature type="binding site" evidence="8">
    <location>
        <position position="114"/>
    </location>
    <ligand>
        <name>Fe cation</name>
        <dbReference type="ChEBI" id="CHEBI:24875"/>
    </ligand>
</feature>
<dbReference type="AlphaFoldDB" id="A0A832LVE7"/>